<feature type="transmembrane region" description="Helical" evidence="1">
    <location>
        <begin position="464"/>
        <end position="481"/>
    </location>
</feature>
<proteinExistence type="predicted"/>
<name>A0A942YHQ1_9BACI</name>
<feature type="transmembrane region" description="Helical" evidence="1">
    <location>
        <begin position="347"/>
        <end position="368"/>
    </location>
</feature>
<dbReference type="RefSeq" id="WP_213126032.1">
    <property type="nucleotide sequence ID" value="NZ_JAGYPG010000003.1"/>
</dbReference>
<dbReference type="PANTHER" id="PTHR37305">
    <property type="entry name" value="INTEGRAL MEMBRANE PROTEIN-RELATED"/>
    <property type="match status" value="1"/>
</dbReference>
<dbReference type="Proteomes" id="UP000681414">
    <property type="component" value="Unassembled WGS sequence"/>
</dbReference>
<keyword evidence="1" id="KW-0472">Membrane</keyword>
<evidence type="ECO:0000313" key="3">
    <source>
        <dbReference type="Proteomes" id="UP000681414"/>
    </source>
</evidence>
<accession>A0A942YHQ1</accession>
<dbReference type="PANTHER" id="PTHR37305:SF1">
    <property type="entry name" value="MEMBRANE PROTEIN"/>
    <property type="match status" value="1"/>
</dbReference>
<protein>
    <submittedName>
        <fullName evidence="2">ABC transporter permease</fullName>
    </submittedName>
</protein>
<evidence type="ECO:0000313" key="2">
    <source>
        <dbReference type="EMBL" id="MBS4196817.1"/>
    </source>
</evidence>
<feature type="transmembrane region" description="Helical" evidence="1">
    <location>
        <begin position="393"/>
        <end position="418"/>
    </location>
</feature>
<feature type="transmembrane region" description="Helical" evidence="1">
    <location>
        <begin position="168"/>
        <end position="189"/>
    </location>
</feature>
<feature type="transmembrane region" description="Helical" evidence="1">
    <location>
        <begin position="124"/>
        <end position="148"/>
    </location>
</feature>
<feature type="transmembrane region" description="Helical" evidence="1">
    <location>
        <begin position="438"/>
        <end position="457"/>
    </location>
</feature>
<dbReference type="AlphaFoldDB" id="A0A942YHQ1"/>
<feature type="transmembrane region" description="Helical" evidence="1">
    <location>
        <begin position="300"/>
        <end position="319"/>
    </location>
</feature>
<organism evidence="2 3">
    <name type="scientific">Lederbergia citri</name>
    <dbReference type="NCBI Taxonomy" id="2833580"/>
    <lineage>
        <taxon>Bacteria</taxon>
        <taxon>Bacillati</taxon>
        <taxon>Bacillota</taxon>
        <taxon>Bacilli</taxon>
        <taxon>Bacillales</taxon>
        <taxon>Bacillaceae</taxon>
        <taxon>Lederbergia</taxon>
    </lineage>
</organism>
<evidence type="ECO:0000256" key="1">
    <source>
        <dbReference type="SAM" id="Phobius"/>
    </source>
</evidence>
<feature type="transmembrane region" description="Helical" evidence="1">
    <location>
        <begin position="196"/>
        <end position="214"/>
    </location>
</feature>
<comment type="caution">
    <text evidence="2">The sequence shown here is derived from an EMBL/GenBank/DDBJ whole genome shotgun (WGS) entry which is preliminary data.</text>
</comment>
<reference evidence="2 3" key="1">
    <citation type="submission" date="2021-05" db="EMBL/GenBank/DDBJ databases">
        <title>Novel Bacillus species.</title>
        <authorList>
            <person name="Liu G."/>
        </authorList>
    </citation>
    <scope>NUCLEOTIDE SEQUENCE [LARGE SCALE GENOMIC DNA]</scope>
    <source>
        <strain evidence="3">FJAT-49780</strain>
    </source>
</reference>
<gene>
    <name evidence="2" type="ORF">KHA97_17345</name>
</gene>
<dbReference type="EMBL" id="JAGYPG010000003">
    <property type="protein sequence ID" value="MBS4196817.1"/>
    <property type="molecule type" value="Genomic_DNA"/>
</dbReference>
<keyword evidence="1" id="KW-0812">Transmembrane</keyword>
<keyword evidence="3" id="KW-1185">Reference proteome</keyword>
<feature type="transmembrane region" description="Helical" evidence="1">
    <location>
        <begin position="506"/>
        <end position="527"/>
    </location>
</feature>
<feature type="transmembrane region" description="Helical" evidence="1">
    <location>
        <begin position="240"/>
        <end position="261"/>
    </location>
</feature>
<sequence length="534" mass="58411">MASKLYNETGSLTRFIIRRDRIRIPIWLLSLSSVTFLTALAFKDLYATDIDRQAIAETMRNPAMTAMVGKGYGLDNYTSGAMMAHQMLLFTALIVGLMSILLVARHTRTDEEDGRVELIRSLPVGRLSNLSATILVLVGTNVLLALLIGLGLNTLRIDSMDLNGSLLYGAALGATGIFFAAITAIFAQLAENSRGTIGLSFVVLGVSYLIRAIGDVSNETLSWFSPLGWILSSEVYVNNYWWPILLTVGAAFVLFILAYYLNAIRDLGAGFLPSKPGKKHASSLLQSPLGLSARLQRTGLISWAIGMFVLGASYGSVLGDLESFLENLEVMKDVLTSTEGFSLTEQFISMLMSILAMISTIPALMAILKLKGEEEKNRTEHLLSRAVSRSRLLMSYLIVSIGNGFLALSMAAIGLWAAGAAVMDDSIPFSTIYGAAMAYLPAMWIMIGLAVLFLGFAPKFSGLAWIYLLYSFIVVYLGRLLQFPDWMSNLSPYGQIPQLPVEDMDFMIVSVLTIFAIAMSFLGFAFYNRRDIHG</sequence>
<feature type="transmembrane region" description="Helical" evidence="1">
    <location>
        <begin position="83"/>
        <end position="104"/>
    </location>
</feature>
<feature type="transmembrane region" description="Helical" evidence="1">
    <location>
        <begin position="24"/>
        <end position="42"/>
    </location>
</feature>
<keyword evidence="1" id="KW-1133">Transmembrane helix</keyword>